<protein>
    <submittedName>
        <fullName evidence="3">N-acetylmuramidase family protein</fullName>
    </submittedName>
</protein>
<keyword evidence="4" id="KW-1185">Reference proteome</keyword>
<feature type="domain" description="N-acetylmuramidase" evidence="2">
    <location>
        <begin position="114"/>
        <end position="239"/>
    </location>
</feature>
<accession>A0ABY6F389</accession>
<feature type="transmembrane region" description="Helical" evidence="1">
    <location>
        <begin position="80"/>
        <end position="101"/>
    </location>
</feature>
<reference evidence="3" key="1">
    <citation type="submission" date="2021-12" db="EMBL/GenBank/DDBJ databases">
        <title>taxonomy of Moraxella sp. ZY201224.</title>
        <authorList>
            <person name="Li F."/>
        </authorList>
    </citation>
    <scope>NUCLEOTIDE SEQUENCE</scope>
    <source>
        <strain evidence="3">ZY201224</strain>
    </source>
</reference>
<keyword evidence="1" id="KW-0812">Transmembrane</keyword>
<gene>
    <name evidence="3" type="ORF">LU297_08145</name>
</gene>
<dbReference type="EMBL" id="CP089977">
    <property type="protein sequence ID" value="UXZ04542.1"/>
    <property type="molecule type" value="Genomic_DNA"/>
</dbReference>
<dbReference type="RefSeq" id="WP_263076029.1">
    <property type="nucleotide sequence ID" value="NZ_CP089977.1"/>
</dbReference>
<dbReference type="Pfam" id="PF11860">
    <property type="entry name" value="Muramidase"/>
    <property type="match status" value="1"/>
</dbReference>
<evidence type="ECO:0000313" key="3">
    <source>
        <dbReference type="EMBL" id="UXZ04542.1"/>
    </source>
</evidence>
<proteinExistence type="predicted"/>
<dbReference type="Proteomes" id="UP001063782">
    <property type="component" value="Chromosome"/>
</dbReference>
<keyword evidence="1" id="KW-1133">Transmembrane helix</keyword>
<name>A0ABY6F389_9GAMM</name>
<evidence type="ECO:0000313" key="4">
    <source>
        <dbReference type="Proteomes" id="UP001063782"/>
    </source>
</evidence>
<organism evidence="3 4">
    <name type="scientific">Moraxella nasicaprae</name>
    <dbReference type="NCBI Taxonomy" id="2904122"/>
    <lineage>
        <taxon>Bacteria</taxon>
        <taxon>Pseudomonadati</taxon>
        <taxon>Pseudomonadota</taxon>
        <taxon>Gammaproteobacteria</taxon>
        <taxon>Moraxellales</taxon>
        <taxon>Moraxellaceae</taxon>
        <taxon>Moraxella</taxon>
    </lineage>
</organism>
<dbReference type="InterPro" id="IPR024408">
    <property type="entry name" value="Muramidase"/>
</dbReference>
<keyword evidence="1" id="KW-0472">Membrane</keyword>
<evidence type="ECO:0000256" key="1">
    <source>
        <dbReference type="SAM" id="Phobius"/>
    </source>
</evidence>
<sequence>MSLIVTVINNAFEPDKQTDFVGDNLFEIVQRIYPKGLPLNTYLYHDKWDSACDVTPKSDADIDHLNRLTGRFYLVTYPSAALPLLAVVAISVDVSLAVAFLMPKPEIPNTGAASQRGGENIQHQRLQNAQDLLLKVRPDADENLQAKVRECALKACSWGLGQIMVFNHKLAGFDNLQGFINAMYDSEKAQLQATIGFLKSAGLGGAMKRKDWQAIAKVYNGVAYAKFDYHNKLARAYENA</sequence>
<evidence type="ECO:0000259" key="2">
    <source>
        <dbReference type="Pfam" id="PF11860"/>
    </source>
</evidence>